<name>A0A922MR21_SPOEX</name>
<feature type="region of interest" description="Disordered" evidence="1">
    <location>
        <begin position="158"/>
        <end position="185"/>
    </location>
</feature>
<feature type="compositionally biased region" description="Acidic residues" evidence="1">
    <location>
        <begin position="158"/>
        <end position="167"/>
    </location>
</feature>
<evidence type="ECO:0000256" key="1">
    <source>
        <dbReference type="SAM" id="MobiDB-lite"/>
    </source>
</evidence>
<organism evidence="2 3">
    <name type="scientific">Spodoptera exigua</name>
    <name type="common">Beet armyworm</name>
    <name type="synonym">Noctua fulgens</name>
    <dbReference type="NCBI Taxonomy" id="7107"/>
    <lineage>
        <taxon>Eukaryota</taxon>
        <taxon>Metazoa</taxon>
        <taxon>Ecdysozoa</taxon>
        <taxon>Arthropoda</taxon>
        <taxon>Hexapoda</taxon>
        <taxon>Insecta</taxon>
        <taxon>Pterygota</taxon>
        <taxon>Neoptera</taxon>
        <taxon>Endopterygota</taxon>
        <taxon>Lepidoptera</taxon>
        <taxon>Glossata</taxon>
        <taxon>Ditrysia</taxon>
        <taxon>Noctuoidea</taxon>
        <taxon>Noctuidae</taxon>
        <taxon>Amphipyrinae</taxon>
        <taxon>Spodoptera</taxon>
    </lineage>
</organism>
<feature type="compositionally biased region" description="Basic and acidic residues" evidence="1">
    <location>
        <begin position="169"/>
        <end position="179"/>
    </location>
</feature>
<dbReference type="Proteomes" id="UP000814243">
    <property type="component" value="Unassembled WGS sequence"/>
</dbReference>
<evidence type="ECO:0000313" key="2">
    <source>
        <dbReference type="EMBL" id="KAH9641247.1"/>
    </source>
</evidence>
<reference evidence="2" key="1">
    <citation type="journal article" date="2021" name="G3 (Bethesda)">
        <title>Genome and transcriptome analysis of the beet armyworm Spodoptera exigua reveals targets for pest control. .</title>
        <authorList>
            <person name="Simon S."/>
            <person name="Breeschoten T."/>
            <person name="Jansen H.J."/>
            <person name="Dirks R.P."/>
            <person name="Schranz M.E."/>
            <person name="Ros V.I.D."/>
        </authorList>
    </citation>
    <scope>NUCLEOTIDE SEQUENCE</scope>
    <source>
        <strain evidence="2">TB_SE_WUR_2020</strain>
    </source>
</reference>
<evidence type="ECO:0000313" key="3">
    <source>
        <dbReference type="Proteomes" id="UP000814243"/>
    </source>
</evidence>
<comment type="caution">
    <text evidence="2">The sequence shown here is derived from an EMBL/GenBank/DDBJ whole genome shotgun (WGS) entry which is preliminary data.</text>
</comment>
<proteinExistence type="predicted"/>
<dbReference type="AlphaFoldDB" id="A0A922MR21"/>
<sequence length="241" mass="26245">MSPPDLQRSILELIHVLASQSIEPAELAAFLKLFTAERPPLTLLLGALHRLVSTATYNTPDCILTFPVDSDNTDGIQSLAEELNYLVVNSTASQSHHAENCAKRFHESHIRAGVSSPWSCHAVRCGVEGAGWAPWLAGFALTVWLHAQLHHTASTEVLEEFTDEGSETETSKKSPRKEASSQPAPLSHVLSVGHESLMLEVWLDTGTGDAVCEWIRVRDSIPPGAGYVVTELILVSFQFAV</sequence>
<dbReference type="EMBL" id="JACEFF010000246">
    <property type="protein sequence ID" value="KAH9641247.1"/>
    <property type="molecule type" value="Genomic_DNA"/>
</dbReference>
<accession>A0A922MR21</accession>
<protein>
    <submittedName>
        <fullName evidence="2">Uncharacterized protein</fullName>
    </submittedName>
</protein>
<gene>
    <name evidence="2" type="ORF">HF086_016420</name>
</gene>